<evidence type="ECO:0008006" key="4">
    <source>
        <dbReference type="Google" id="ProtNLM"/>
    </source>
</evidence>
<accession>A0A918KAK9</accession>
<gene>
    <name evidence="2" type="ORF">GCM10010515_24310</name>
</gene>
<feature type="region of interest" description="Disordered" evidence="1">
    <location>
        <begin position="109"/>
        <end position="141"/>
    </location>
</feature>
<comment type="caution">
    <text evidence="2">The sequence shown here is derived from an EMBL/GenBank/DDBJ whole genome shotgun (WGS) entry which is preliminary data.</text>
</comment>
<dbReference type="AlphaFoldDB" id="A0A918KAK9"/>
<dbReference type="RefSeq" id="WP_190035449.1">
    <property type="nucleotide sequence ID" value="NZ_BMWD01000007.1"/>
</dbReference>
<reference evidence="2" key="2">
    <citation type="submission" date="2020-09" db="EMBL/GenBank/DDBJ databases">
        <authorList>
            <person name="Sun Q."/>
            <person name="Ohkuma M."/>
        </authorList>
    </citation>
    <scope>NUCLEOTIDE SEQUENCE</scope>
    <source>
        <strain evidence="2">JCM 4956</strain>
    </source>
</reference>
<evidence type="ECO:0000256" key="1">
    <source>
        <dbReference type="SAM" id="MobiDB-lite"/>
    </source>
</evidence>
<keyword evidence="3" id="KW-1185">Reference proteome</keyword>
<reference evidence="2" key="1">
    <citation type="journal article" date="2014" name="Int. J. Syst. Evol. Microbiol.">
        <title>Complete genome sequence of Corynebacterium casei LMG S-19264T (=DSM 44701T), isolated from a smear-ripened cheese.</title>
        <authorList>
            <consortium name="US DOE Joint Genome Institute (JGI-PGF)"/>
            <person name="Walter F."/>
            <person name="Albersmeier A."/>
            <person name="Kalinowski J."/>
            <person name="Ruckert C."/>
        </authorList>
    </citation>
    <scope>NUCLEOTIDE SEQUENCE</scope>
    <source>
        <strain evidence="2">JCM 4956</strain>
    </source>
</reference>
<name>A0A918KAK9_9ACTN</name>
<dbReference type="EMBL" id="BMWD01000007">
    <property type="protein sequence ID" value="GGX56092.1"/>
    <property type="molecule type" value="Genomic_DNA"/>
</dbReference>
<organism evidence="2 3">
    <name type="scientific">Streptomyces fructofermentans</name>
    <dbReference type="NCBI Taxonomy" id="152141"/>
    <lineage>
        <taxon>Bacteria</taxon>
        <taxon>Bacillati</taxon>
        <taxon>Actinomycetota</taxon>
        <taxon>Actinomycetes</taxon>
        <taxon>Kitasatosporales</taxon>
        <taxon>Streptomycetaceae</taxon>
        <taxon>Streptomyces</taxon>
    </lineage>
</organism>
<evidence type="ECO:0000313" key="2">
    <source>
        <dbReference type="EMBL" id="GGX56092.1"/>
    </source>
</evidence>
<sequence>MTATLALVGASPSAAGPNCGEGNHCVFYTDINSARQSFFNSDPDFSNDTFDEYNVSGNGLNRPVNNNVYSASNSSTGNYESHYWDNTNGTGFLFCLNPGHYVNSASTVDQAGKQSGDPLPSGLRDRASRLTLPGRTSTDCF</sequence>
<proteinExistence type="predicted"/>
<protein>
    <recommendedName>
        <fullName evidence="4">Peptidase inhibitor family I36</fullName>
    </recommendedName>
</protein>
<dbReference type="Proteomes" id="UP000645555">
    <property type="component" value="Unassembled WGS sequence"/>
</dbReference>
<evidence type="ECO:0000313" key="3">
    <source>
        <dbReference type="Proteomes" id="UP000645555"/>
    </source>
</evidence>